<accession>A0A8T3CKY0</accession>
<dbReference type="PRINTS" id="PR00452">
    <property type="entry name" value="SH3DOMAIN"/>
</dbReference>
<dbReference type="SMART" id="SM00326">
    <property type="entry name" value="SH3"/>
    <property type="match status" value="2"/>
</dbReference>
<dbReference type="CDD" id="cd09941">
    <property type="entry name" value="SH2_Grb2_like"/>
    <property type="match status" value="1"/>
</dbReference>
<dbReference type="InterPro" id="IPR035645">
    <property type="entry name" value="GRAP_N_SH3"/>
</dbReference>
<keyword evidence="12" id="KW-1185">Reference proteome</keyword>
<dbReference type="AlphaFoldDB" id="A0A8T3CKY0"/>
<dbReference type="InterPro" id="IPR000980">
    <property type="entry name" value="SH2"/>
</dbReference>
<evidence type="ECO:0000256" key="5">
    <source>
        <dbReference type="ARBA" id="ARBA00037432"/>
    </source>
</evidence>
<evidence type="ECO:0000256" key="7">
    <source>
        <dbReference type="PROSITE-ProRule" id="PRU00191"/>
    </source>
</evidence>
<organism evidence="11 12">
    <name type="scientific">Albula goreensis</name>
    <dbReference type="NCBI Taxonomy" id="1534307"/>
    <lineage>
        <taxon>Eukaryota</taxon>
        <taxon>Metazoa</taxon>
        <taxon>Chordata</taxon>
        <taxon>Craniata</taxon>
        <taxon>Vertebrata</taxon>
        <taxon>Euteleostomi</taxon>
        <taxon>Actinopterygii</taxon>
        <taxon>Neopterygii</taxon>
        <taxon>Teleostei</taxon>
        <taxon>Albuliformes</taxon>
        <taxon>Albulidae</taxon>
        <taxon>Albula</taxon>
    </lineage>
</organism>
<keyword evidence="4" id="KW-0449">Lipoprotein</keyword>
<dbReference type="CDD" id="cd11805">
    <property type="entry name" value="SH3_GRB2_like_C"/>
    <property type="match status" value="1"/>
</dbReference>
<dbReference type="InterPro" id="IPR001452">
    <property type="entry name" value="SH3_domain"/>
</dbReference>
<feature type="domain" description="SH3" evidence="10">
    <location>
        <begin position="90"/>
        <end position="150"/>
    </location>
</feature>
<evidence type="ECO:0000313" key="12">
    <source>
        <dbReference type="Proteomes" id="UP000829720"/>
    </source>
</evidence>
<evidence type="ECO:0000313" key="11">
    <source>
        <dbReference type="EMBL" id="KAI1884597.1"/>
    </source>
</evidence>
<dbReference type="Pfam" id="PF07653">
    <property type="entry name" value="SH3_2"/>
    <property type="match status" value="1"/>
</dbReference>
<dbReference type="OrthoDB" id="10255964at2759"/>
<keyword evidence="2 7" id="KW-0727">SH2 domain</keyword>
<feature type="domain" description="SH3" evidence="10">
    <location>
        <begin position="247"/>
        <end position="306"/>
    </location>
</feature>
<reference evidence="11" key="1">
    <citation type="submission" date="2021-01" db="EMBL/GenBank/DDBJ databases">
        <authorList>
            <person name="Zahm M."/>
            <person name="Roques C."/>
            <person name="Cabau C."/>
            <person name="Klopp C."/>
            <person name="Donnadieu C."/>
            <person name="Jouanno E."/>
            <person name="Lampietro C."/>
            <person name="Louis A."/>
            <person name="Herpin A."/>
            <person name="Echchiki A."/>
            <person name="Berthelot C."/>
            <person name="Parey E."/>
            <person name="Roest-Crollius H."/>
            <person name="Braasch I."/>
            <person name="Postlethwait J."/>
            <person name="Bobe J."/>
            <person name="Montfort J."/>
            <person name="Bouchez O."/>
            <person name="Begum T."/>
            <person name="Mejri S."/>
            <person name="Adams A."/>
            <person name="Chen W.-J."/>
            <person name="Guiguen Y."/>
        </authorList>
    </citation>
    <scope>NUCLEOTIDE SEQUENCE</scope>
    <source>
        <tissue evidence="11">Blood</tissue>
    </source>
</reference>
<evidence type="ECO:0000256" key="3">
    <source>
        <dbReference type="ARBA" id="ARBA00023043"/>
    </source>
</evidence>
<dbReference type="PANTHER" id="PTHR46037">
    <property type="entry name" value="PROTEIN ENHANCER OF SEVENLESS 2B"/>
    <property type="match status" value="1"/>
</dbReference>
<evidence type="ECO:0000256" key="2">
    <source>
        <dbReference type="ARBA" id="ARBA00022999"/>
    </source>
</evidence>
<gene>
    <name evidence="11" type="ORF">AGOR_G00228020</name>
</gene>
<dbReference type="InterPro" id="IPR036028">
    <property type="entry name" value="SH3-like_dom_sf"/>
</dbReference>
<dbReference type="Proteomes" id="UP000829720">
    <property type="component" value="Unassembled WGS sequence"/>
</dbReference>
<dbReference type="InterPro" id="IPR036860">
    <property type="entry name" value="SH2_dom_sf"/>
</dbReference>
<comment type="caution">
    <text evidence="11">The sequence shown here is derived from an EMBL/GenBank/DDBJ whole genome shotgun (WGS) entry which is preliminary data.</text>
</comment>
<dbReference type="Pfam" id="PF00018">
    <property type="entry name" value="SH3_1"/>
    <property type="match status" value="1"/>
</dbReference>
<dbReference type="SUPFAM" id="SSF55550">
    <property type="entry name" value="SH2 domain"/>
    <property type="match status" value="1"/>
</dbReference>
<dbReference type="Gene3D" id="3.30.505.10">
    <property type="entry name" value="SH2 domain"/>
    <property type="match status" value="1"/>
</dbReference>
<dbReference type="PRINTS" id="PR00401">
    <property type="entry name" value="SH2DOMAIN"/>
</dbReference>
<sequence>MYFVKWGVLDKNARYMDNMYVTQQKSDASPVVRYYVRVYVNQRGGPYQPLRPMMGSDPRLGCQVAPALDFLSVQEGAWHSGYTAGNGGRAAGMEALALYTFRATESDELSFQKGDILKITNMEDDPNWYTAELMGRRGYVPKNYINVRPHAWFSGRISRHVAEGRLRQRECGVFLVRESESAPGEFSMSVSYGDHVQHFKILKDRAGQYFVWDEVFGSLNQLVDFYKTNSIAKERTVFLRDGERTLGRAHHAHALFDFKPQHPSQLHFHRGDVIDLLDCSDSQRWKGRCHGRVGYFPPEYVQPMYH</sequence>
<evidence type="ECO:0000256" key="6">
    <source>
        <dbReference type="ARBA" id="ARBA00040640"/>
    </source>
</evidence>
<dbReference type="InterPro" id="IPR043539">
    <property type="entry name" value="Grb2-like"/>
</dbReference>
<dbReference type="PROSITE" id="PS50001">
    <property type="entry name" value="SH2"/>
    <property type="match status" value="1"/>
</dbReference>
<evidence type="ECO:0000256" key="1">
    <source>
        <dbReference type="ARBA" id="ARBA00022443"/>
    </source>
</evidence>
<keyword evidence="3" id="KW-0040">ANK repeat</keyword>
<evidence type="ECO:0000256" key="4">
    <source>
        <dbReference type="ARBA" id="ARBA00023288"/>
    </source>
</evidence>
<protein>
    <recommendedName>
        <fullName evidence="6">Osteoclast-stimulating factor 1</fullName>
    </recommendedName>
</protein>
<evidence type="ECO:0000259" key="10">
    <source>
        <dbReference type="PROSITE" id="PS50002"/>
    </source>
</evidence>
<dbReference type="PROSITE" id="PS50002">
    <property type="entry name" value="SH3"/>
    <property type="match status" value="2"/>
</dbReference>
<evidence type="ECO:0000259" key="9">
    <source>
        <dbReference type="PROSITE" id="PS50001"/>
    </source>
</evidence>
<dbReference type="SUPFAM" id="SSF50044">
    <property type="entry name" value="SH3-domain"/>
    <property type="match status" value="2"/>
</dbReference>
<dbReference type="Pfam" id="PF00017">
    <property type="entry name" value="SH2"/>
    <property type="match status" value="1"/>
</dbReference>
<dbReference type="SMART" id="SM00252">
    <property type="entry name" value="SH2"/>
    <property type="match status" value="1"/>
</dbReference>
<name>A0A8T3CKY0_9TELE</name>
<dbReference type="CDD" id="cd11948">
    <property type="entry name" value="SH3_GRAP_N"/>
    <property type="match status" value="1"/>
</dbReference>
<comment type="function">
    <text evidence="5">Induces bone resorption, acting probably through a signaling cascade which results in the secretion of factor(s) enhancing osteoclast formation and activity.</text>
</comment>
<feature type="domain" description="SH2" evidence="9">
    <location>
        <begin position="152"/>
        <end position="243"/>
    </location>
</feature>
<evidence type="ECO:0000256" key="8">
    <source>
        <dbReference type="PROSITE-ProRule" id="PRU00192"/>
    </source>
</evidence>
<dbReference type="FunFam" id="2.30.30.40:FF:000072">
    <property type="entry name" value="Unconventional Myosin IB"/>
    <property type="match status" value="1"/>
</dbReference>
<proteinExistence type="predicted"/>
<dbReference type="Gene3D" id="2.30.30.40">
    <property type="entry name" value="SH3 Domains"/>
    <property type="match status" value="2"/>
</dbReference>
<dbReference type="EMBL" id="JAERUA010000022">
    <property type="protein sequence ID" value="KAI1884597.1"/>
    <property type="molecule type" value="Genomic_DNA"/>
</dbReference>
<keyword evidence="1 8" id="KW-0728">SH3 domain</keyword>
<dbReference type="PRINTS" id="PR00499">
    <property type="entry name" value="P67PHOX"/>
</dbReference>